<proteinExistence type="predicted"/>
<evidence type="ECO:0000259" key="6">
    <source>
        <dbReference type="Pfam" id="PF00462"/>
    </source>
</evidence>
<gene>
    <name evidence="7" type="ORF">LGLO00237_LOCUS31449</name>
</gene>
<dbReference type="InterPro" id="IPR002109">
    <property type="entry name" value="Glutaredoxin"/>
</dbReference>
<keyword evidence="2" id="KW-0479">Metal-binding</keyword>
<dbReference type="SUPFAM" id="SSF52833">
    <property type="entry name" value="Thioredoxin-like"/>
    <property type="match status" value="1"/>
</dbReference>
<dbReference type="Pfam" id="PF00462">
    <property type="entry name" value="Glutaredoxin"/>
    <property type="match status" value="1"/>
</dbReference>
<dbReference type="InterPro" id="IPR033658">
    <property type="entry name" value="GRX_PICOT-like"/>
</dbReference>
<dbReference type="PANTHER" id="PTHR10293:SF16">
    <property type="entry name" value="GLUTAREDOXIN-RELATED PROTEIN 5, MITOCHONDRIAL"/>
    <property type="match status" value="1"/>
</dbReference>
<dbReference type="PANTHER" id="PTHR10293">
    <property type="entry name" value="GLUTAREDOXIN FAMILY MEMBER"/>
    <property type="match status" value="1"/>
</dbReference>
<accession>A0A7S4DZA8</accession>
<dbReference type="FunFam" id="3.40.30.10:FF:000005">
    <property type="entry name" value="Glutaredoxin 5"/>
    <property type="match status" value="1"/>
</dbReference>
<dbReference type="AlphaFoldDB" id="A0A7S4DZA8"/>
<name>A0A7S4DZA8_9EUKA</name>
<evidence type="ECO:0000256" key="5">
    <source>
        <dbReference type="ARBA" id="ARBA00023284"/>
    </source>
</evidence>
<keyword evidence="3" id="KW-0408">Iron</keyword>
<dbReference type="InterPro" id="IPR036249">
    <property type="entry name" value="Thioredoxin-like_sf"/>
</dbReference>
<sequence length="218" mass="24878">MKLQFLAPLEDTCLGVIRDFLESLCASLICHWSTMLLRSAFRSFSKPRVSRQICAKSLRSSSVLPLASTKWNVSSRYFSSNIESDFDTHDDFKPQTKQQYDMKDIHELIAKDVKENPLMIYMKGSPNMPQCGFSKTVVDIIRHMGYDFRARNVLSNDLLRQGIKEYSDWPTVPQVYVKGEFVGGCDIMIEMFKDGSLEELLDESGVVKVAELQAEDPQ</sequence>
<keyword evidence="4" id="KW-0411">Iron-sulfur</keyword>
<dbReference type="CDD" id="cd03028">
    <property type="entry name" value="GRX_PICOT_like"/>
    <property type="match status" value="1"/>
</dbReference>
<dbReference type="PROSITE" id="PS51354">
    <property type="entry name" value="GLUTAREDOXIN_2"/>
    <property type="match status" value="1"/>
</dbReference>
<dbReference type="GO" id="GO:0051537">
    <property type="term" value="F:2 iron, 2 sulfur cluster binding"/>
    <property type="evidence" value="ECO:0007669"/>
    <property type="project" value="UniProtKB-KW"/>
</dbReference>
<dbReference type="Gene3D" id="3.40.30.10">
    <property type="entry name" value="Glutaredoxin"/>
    <property type="match status" value="1"/>
</dbReference>
<evidence type="ECO:0000313" key="7">
    <source>
        <dbReference type="EMBL" id="CAE0679664.1"/>
    </source>
</evidence>
<keyword evidence="1" id="KW-0001">2Fe-2S</keyword>
<protein>
    <recommendedName>
        <fullName evidence="6">Glutaredoxin domain-containing protein</fullName>
    </recommendedName>
</protein>
<evidence type="ECO:0000256" key="3">
    <source>
        <dbReference type="ARBA" id="ARBA00023004"/>
    </source>
</evidence>
<dbReference type="EMBL" id="HBIV01044846">
    <property type="protein sequence ID" value="CAE0679664.1"/>
    <property type="molecule type" value="Transcribed_RNA"/>
</dbReference>
<dbReference type="GO" id="GO:0005759">
    <property type="term" value="C:mitochondrial matrix"/>
    <property type="evidence" value="ECO:0007669"/>
    <property type="project" value="TreeGrafter"/>
</dbReference>
<evidence type="ECO:0000256" key="4">
    <source>
        <dbReference type="ARBA" id="ARBA00023014"/>
    </source>
</evidence>
<dbReference type="GO" id="GO:0046872">
    <property type="term" value="F:metal ion binding"/>
    <property type="evidence" value="ECO:0007669"/>
    <property type="project" value="UniProtKB-KW"/>
</dbReference>
<evidence type="ECO:0000256" key="2">
    <source>
        <dbReference type="ARBA" id="ARBA00022723"/>
    </source>
</evidence>
<reference evidence="7" key="1">
    <citation type="submission" date="2021-01" db="EMBL/GenBank/DDBJ databases">
        <authorList>
            <person name="Corre E."/>
            <person name="Pelletier E."/>
            <person name="Niang G."/>
            <person name="Scheremetjew M."/>
            <person name="Finn R."/>
            <person name="Kale V."/>
            <person name="Holt S."/>
            <person name="Cochrane G."/>
            <person name="Meng A."/>
            <person name="Brown T."/>
            <person name="Cohen L."/>
        </authorList>
    </citation>
    <scope>NUCLEOTIDE SEQUENCE</scope>
    <source>
        <strain evidence="7">CCCM811</strain>
    </source>
</reference>
<dbReference type="InterPro" id="IPR004480">
    <property type="entry name" value="Monothiol_GRX-rel"/>
</dbReference>
<dbReference type="NCBIfam" id="TIGR00365">
    <property type="entry name" value="Grx4 family monothiol glutaredoxin"/>
    <property type="match status" value="1"/>
</dbReference>
<evidence type="ECO:0000256" key="1">
    <source>
        <dbReference type="ARBA" id="ARBA00022714"/>
    </source>
</evidence>
<feature type="domain" description="Glutaredoxin" evidence="6">
    <location>
        <begin position="119"/>
        <end position="182"/>
    </location>
</feature>
<keyword evidence="5" id="KW-0676">Redox-active center</keyword>
<organism evidence="7">
    <name type="scientific">Lotharella globosa</name>
    <dbReference type="NCBI Taxonomy" id="91324"/>
    <lineage>
        <taxon>Eukaryota</taxon>
        <taxon>Sar</taxon>
        <taxon>Rhizaria</taxon>
        <taxon>Cercozoa</taxon>
        <taxon>Chlorarachniophyceae</taxon>
        <taxon>Lotharella</taxon>
    </lineage>
</organism>